<dbReference type="SUPFAM" id="SSF46894">
    <property type="entry name" value="C-terminal effector domain of the bipartite response regulators"/>
    <property type="match status" value="1"/>
</dbReference>
<protein>
    <submittedName>
        <fullName evidence="1">TolB amino-terminal domain-containing protein</fullName>
    </submittedName>
</protein>
<dbReference type="EMBL" id="FXTT01000001">
    <property type="protein sequence ID" value="SMP06339.1"/>
    <property type="molecule type" value="Genomic_DNA"/>
</dbReference>
<dbReference type="Proteomes" id="UP001157914">
    <property type="component" value="Unassembled WGS sequence"/>
</dbReference>
<gene>
    <name evidence="1" type="ORF">SAMN06265374_0779</name>
</gene>
<keyword evidence="2" id="KW-1185">Reference proteome</keyword>
<organism evidence="1 2">
    <name type="scientific">Roseibium denhamense</name>
    <dbReference type="NCBI Taxonomy" id="76305"/>
    <lineage>
        <taxon>Bacteria</taxon>
        <taxon>Pseudomonadati</taxon>
        <taxon>Pseudomonadota</taxon>
        <taxon>Alphaproteobacteria</taxon>
        <taxon>Hyphomicrobiales</taxon>
        <taxon>Stappiaceae</taxon>
        <taxon>Roseibium</taxon>
    </lineage>
</organism>
<proteinExistence type="predicted"/>
<comment type="caution">
    <text evidence="1">The sequence shown here is derived from an EMBL/GenBank/DDBJ whole genome shotgun (WGS) entry which is preliminary data.</text>
</comment>
<dbReference type="InterPro" id="IPR016032">
    <property type="entry name" value="Sig_transdc_resp-reg_C-effctor"/>
</dbReference>
<sequence length="568" mass="62873">MADASVFIRMYGTFTCSDSETGDVFPLTGKTAAMVALLASAPNGRRTRSWLQDMLWPRSGWQHGRASLRQSLAGLKRTLGPKHVSILGANNQEIWLNLDLVSFVGSPHEGVLLEGLNPAGADGFEAWLKDQRRRIVAGLDSDIRSNFRTLPASPVPQPEAASEKVQRFTKLRPAIAILPFSHATSDQIDPVFGDMIAGDLSRMIARAHGIDVISHLSCRSTGFLNADLERLNTLYGVDYVATGFLRDARGQMTLDIEFTDSASGMIVNTKRFSRSSKDWLRGSADILQEIANYIVDSLFKGALRDIRTKNTEDVASHSLLMSAIALMHRQDLASVLRSHKFLESILDQRGPSSLAYAWLAQWYVLFLAQGWGTNIEDEKLAARDMVSRALESDPDCSFSQVMDGVVSYQLERDYEGASVTFEKVLAENENNAVAWYWKGIKYAFEGDGQQAIAYTDCGRRLTPLDPGGYLYKNLSATAHLSGRNFQSALDLANESLSLNRHHASAIRAKIIALNGLNRFDSARATAREMLQMYPKYTIENYLSAHPAAELEIGQEWAQALESSGIPRR</sequence>
<accession>A0ABY1ND07</accession>
<dbReference type="InterPro" id="IPR036388">
    <property type="entry name" value="WH-like_DNA-bd_sf"/>
</dbReference>
<evidence type="ECO:0000313" key="1">
    <source>
        <dbReference type="EMBL" id="SMP06339.1"/>
    </source>
</evidence>
<name>A0ABY1ND07_9HYPH</name>
<dbReference type="InterPro" id="IPR011990">
    <property type="entry name" value="TPR-like_helical_dom_sf"/>
</dbReference>
<dbReference type="Gene3D" id="1.25.40.10">
    <property type="entry name" value="Tetratricopeptide repeat domain"/>
    <property type="match status" value="1"/>
</dbReference>
<dbReference type="Gene3D" id="1.10.10.10">
    <property type="entry name" value="Winged helix-like DNA-binding domain superfamily/Winged helix DNA-binding domain"/>
    <property type="match status" value="1"/>
</dbReference>
<reference evidence="1 2" key="1">
    <citation type="submission" date="2017-05" db="EMBL/GenBank/DDBJ databases">
        <authorList>
            <person name="Varghese N."/>
            <person name="Submissions S."/>
        </authorList>
    </citation>
    <scope>NUCLEOTIDE SEQUENCE [LARGE SCALE GENOMIC DNA]</scope>
    <source>
        <strain evidence="1 2">DSM 15949</strain>
    </source>
</reference>
<dbReference type="SUPFAM" id="SSF48452">
    <property type="entry name" value="TPR-like"/>
    <property type="match status" value="1"/>
</dbReference>
<evidence type="ECO:0000313" key="2">
    <source>
        <dbReference type="Proteomes" id="UP001157914"/>
    </source>
</evidence>